<reference evidence="8 9" key="1">
    <citation type="journal article" date="2018" name="Sci. Rep.">
        <title>Comparative analysis of the Pocillopora damicornis genome highlights role of immune system in coral evolution.</title>
        <authorList>
            <person name="Cunning R."/>
            <person name="Bay R.A."/>
            <person name="Gillette P."/>
            <person name="Baker A.C."/>
            <person name="Traylor-Knowles N."/>
        </authorList>
    </citation>
    <scope>NUCLEOTIDE SEQUENCE [LARGE SCALE GENOMIC DNA]</scope>
    <source>
        <strain evidence="8">RSMAS</strain>
        <tissue evidence="8">Whole animal</tissue>
    </source>
</reference>
<evidence type="ECO:0000256" key="5">
    <source>
        <dbReference type="ARBA" id="ARBA00022989"/>
    </source>
</evidence>
<evidence type="ECO:0000256" key="1">
    <source>
        <dbReference type="ARBA" id="ARBA00004308"/>
    </source>
</evidence>
<dbReference type="Proteomes" id="UP000275408">
    <property type="component" value="Unassembled WGS sequence"/>
</dbReference>
<dbReference type="PANTHER" id="PTHR11256">
    <property type="entry name" value="BCL-2 RELATED"/>
    <property type="match status" value="1"/>
</dbReference>
<proteinExistence type="inferred from homology"/>
<sequence length="194" mass="21855">MKDIDCLQKTRLAQLQDSNSDEMQRVCQEAKALAKDLVEYRTGKGNPPPSRTAAILRRLSDELEDRHPAVLANMCGRLNILTGSAHTKFVQVADEVFRDGVNWGRIVAIFAFGAKLAQYCFRNRLEKEADDIADWVGNYISSLSGWIRSNGGWEAFNQIFSEAYDERDRSWWKKLCLAAVGFGALATLVYQQSS</sequence>
<dbReference type="InterPro" id="IPR020717">
    <property type="entry name" value="Bcl2_BH1_motif_CS"/>
</dbReference>
<name>A0A3M6T728_POCDA</name>
<evidence type="ECO:0000313" key="9">
    <source>
        <dbReference type="Proteomes" id="UP000275408"/>
    </source>
</evidence>
<keyword evidence="6" id="KW-0472">Membrane</keyword>
<evidence type="ECO:0000256" key="6">
    <source>
        <dbReference type="ARBA" id="ARBA00023136"/>
    </source>
</evidence>
<dbReference type="PANTHER" id="PTHR11256:SF47">
    <property type="entry name" value="BCL-2-LIKE PROTEIN 10"/>
    <property type="match status" value="1"/>
</dbReference>
<accession>A0A3M6T728</accession>
<dbReference type="Gene3D" id="1.10.437.10">
    <property type="entry name" value="Blc2-like"/>
    <property type="match status" value="1"/>
</dbReference>
<dbReference type="PROSITE" id="PS50062">
    <property type="entry name" value="BCL2_FAMILY"/>
    <property type="match status" value="1"/>
</dbReference>
<keyword evidence="4" id="KW-0053">Apoptosis</keyword>
<protein>
    <recommendedName>
        <fullName evidence="7">Bcl-2 Bcl-2 homology region 1-3 domain-containing protein</fullName>
    </recommendedName>
</protein>
<evidence type="ECO:0000259" key="7">
    <source>
        <dbReference type="SMART" id="SM00337"/>
    </source>
</evidence>
<keyword evidence="9" id="KW-1185">Reference proteome</keyword>
<organism evidence="8 9">
    <name type="scientific">Pocillopora damicornis</name>
    <name type="common">Cauliflower coral</name>
    <name type="synonym">Millepora damicornis</name>
    <dbReference type="NCBI Taxonomy" id="46731"/>
    <lineage>
        <taxon>Eukaryota</taxon>
        <taxon>Metazoa</taxon>
        <taxon>Cnidaria</taxon>
        <taxon>Anthozoa</taxon>
        <taxon>Hexacorallia</taxon>
        <taxon>Scleractinia</taxon>
        <taxon>Astrocoeniina</taxon>
        <taxon>Pocilloporidae</taxon>
        <taxon>Pocillopora</taxon>
    </lineage>
</organism>
<dbReference type="OrthoDB" id="6021377at2759"/>
<dbReference type="InterPro" id="IPR046371">
    <property type="entry name" value="Bcl-2_BH1-3"/>
</dbReference>
<feature type="domain" description="Bcl-2 Bcl-2 homology region 1-3" evidence="7">
    <location>
        <begin position="56"/>
        <end position="153"/>
    </location>
</feature>
<evidence type="ECO:0000313" key="8">
    <source>
        <dbReference type="EMBL" id="RMX37225.1"/>
    </source>
</evidence>
<dbReference type="GO" id="GO:0005741">
    <property type="term" value="C:mitochondrial outer membrane"/>
    <property type="evidence" value="ECO:0007669"/>
    <property type="project" value="TreeGrafter"/>
</dbReference>
<dbReference type="GO" id="GO:0001836">
    <property type="term" value="P:release of cytochrome c from mitochondria"/>
    <property type="evidence" value="ECO:0007669"/>
    <property type="project" value="TreeGrafter"/>
</dbReference>
<dbReference type="InterPro" id="IPR036834">
    <property type="entry name" value="Bcl-2-like_sf"/>
</dbReference>
<dbReference type="STRING" id="46731.A0A3M6T728"/>
<dbReference type="GO" id="GO:0042981">
    <property type="term" value="P:regulation of apoptotic process"/>
    <property type="evidence" value="ECO:0007669"/>
    <property type="project" value="InterPro"/>
</dbReference>
<dbReference type="OMA" id="LANMCGR"/>
<dbReference type="GO" id="GO:0012505">
    <property type="term" value="C:endomembrane system"/>
    <property type="evidence" value="ECO:0007669"/>
    <property type="project" value="UniProtKB-SubCell"/>
</dbReference>
<dbReference type="PRINTS" id="PR01862">
    <property type="entry name" value="BCL2FAMILY"/>
</dbReference>
<dbReference type="SUPFAM" id="SSF56854">
    <property type="entry name" value="Bcl-2 inhibitors of programmed cell death"/>
    <property type="match status" value="1"/>
</dbReference>
<dbReference type="GO" id="GO:0051400">
    <property type="term" value="F:BH domain binding"/>
    <property type="evidence" value="ECO:0007669"/>
    <property type="project" value="TreeGrafter"/>
</dbReference>
<evidence type="ECO:0000256" key="4">
    <source>
        <dbReference type="ARBA" id="ARBA00022703"/>
    </source>
</evidence>
<keyword evidence="5" id="KW-1133">Transmembrane helix</keyword>
<keyword evidence="3" id="KW-0812">Transmembrane</keyword>
<comment type="subcellular location">
    <subcellularLocation>
        <location evidence="1">Endomembrane system</location>
    </subcellularLocation>
</comment>
<dbReference type="CDD" id="cd06845">
    <property type="entry name" value="Bcl-2_like"/>
    <property type="match status" value="1"/>
</dbReference>
<comment type="caution">
    <text evidence="8">The sequence shown here is derived from an EMBL/GenBank/DDBJ whole genome shotgun (WGS) entry which is preliminary data.</text>
</comment>
<comment type="similarity">
    <text evidence="2">Belongs to the Bcl-2 family.</text>
</comment>
<dbReference type="PROSITE" id="PS01080">
    <property type="entry name" value="BH1"/>
    <property type="match status" value="1"/>
</dbReference>
<dbReference type="AlphaFoldDB" id="A0A3M6T728"/>
<dbReference type="InterPro" id="IPR002475">
    <property type="entry name" value="Bcl2-like"/>
</dbReference>
<evidence type="ECO:0000256" key="3">
    <source>
        <dbReference type="ARBA" id="ARBA00022692"/>
    </source>
</evidence>
<evidence type="ECO:0000256" key="2">
    <source>
        <dbReference type="ARBA" id="ARBA00009458"/>
    </source>
</evidence>
<dbReference type="EMBL" id="RCHS01004177">
    <property type="protein sequence ID" value="RMX37225.1"/>
    <property type="molecule type" value="Genomic_DNA"/>
</dbReference>
<dbReference type="InterPro" id="IPR026298">
    <property type="entry name" value="Bcl-2_fam"/>
</dbReference>
<gene>
    <name evidence="8" type="ORF">pdam_00011405</name>
</gene>
<dbReference type="SMART" id="SM00337">
    <property type="entry name" value="BCL"/>
    <property type="match status" value="1"/>
</dbReference>
<dbReference type="GO" id="GO:0008630">
    <property type="term" value="P:intrinsic apoptotic signaling pathway in response to DNA damage"/>
    <property type="evidence" value="ECO:0007669"/>
    <property type="project" value="TreeGrafter"/>
</dbReference>
<dbReference type="GO" id="GO:0097192">
    <property type="term" value="P:extrinsic apoptotic signaling pathway in absence of ligand"/>
    <property type="evidence" value="ECO:0007669"/>
    <property type="project" value="TreeGrafter"/>
</dbReference>
<dbReference type="Pfam" id="PF00452">
    <property type="entry name" value="Bcl-2"/>
    <property type="match status" value="1"/>
</dbReference>